<dbReference type="InterPro" id="IPR005467">
    <property type="entry name" value="His_kinase_dom"/>
</dbReference>
<evidence type="ECO:0000313" key="9">
    <source>
        <dbReference type="EMBL" id="ORC34143.1"/>
    </source>
</evidence>
<dbReference type="SUPFAM" id="SSF55874">
    <property type="entry name" value="ATPase domain of HSP90 chaperone/DNA topoisomerase II/histidine kinase"/>
    <property type="match status" value="1"/>
</dbReference>
<dbReference type="InterPro" id="IPR003594">
    <property type="entry name" value="HATPase_dom"/>
</dbReference>
<dbReference type="Gene3D" id="3.30.450.20">
    <property type="entry name" value="PAS domain"/>
    <property type="match status" value="1"/>
</dbReference>
<keyword evidence="5" id="KW-0547">Nucleotide-binding</keyword>
<evidence type="ECO:0000256" key="6">
    <source>
        <dbReference type="ARBA" id="ARBA00022777"/>
    </source>
</evidence>
<dbReference type="PANTHER" id="PTHR41523:SF8">
    <property type="entry name" value="ETHYLENE RESPONSE SENSOR PROTEIN"/>
    <property type="match status" value="1"/>
</dbReference>
<sequence>MREIHHRVKNNLQIVKSMLNLEKGRSSDPFFQDVLERNQNRIHAIALVHEILYTSDSMITIDFSRHIRELISLYSQTTDGRIIDYSLDIREVLLPLDIAMPCGLIVNEILTNSIQHALDQTDEPGISLVFFHNRQSAEGCIEISDNGPGFTMPDPGEKPSGLGLQMILALTEQIHGRLDFSGSGGAHFHIRFPIPET</sequence>
<dbReference type="RefSeq" id="WP_083051664.1">
    <property type="nucleotide sequence ID" value="NZ_MWQY01000015.1"/>
</dbReference>
<organism evidence="9 10">
    <name type="scientific">Marispirochaeta aestuarii</name>
    <dbReference type="NCBI Taxonomy" id="1963862"/>
    <lineage>
        <taxon>Bacteria</taxon>
        <taxon>Pseudomonadati</taxon>
        <taxon>Spirochaetota</taxon>
        <taxon>Spirochaetia</taxon>
        <taxon>Spirochaetales</taxon>
        <taxon>Spirochaetaceae</taxon>
        <taxon>Marispirochaeta</taxon>
    </lineage>
</organism>
<dbReference type="EC" id="2.7.13.3" evidence="2"/>
<dbReference type="AlphaFoldDB" id="A0A1Y1RVR6"/>
<protein>
    <recommendedName>
        <fullName evidence="2">histidine kinase</fullName>
        <ecNumber evidence="2">2.7.13.3</ecNumber>
    </recommendedName>
</protein>
<dbReference type="PANTHER" id="PTHR41523">
    <property type="entry name" value="TWO-COMPONENT SYSTEM SENSOR PROTEIN"/>
    <property type="match status" value="1"/>
</dbReference>
<dbReference type="GO" id="GO:0005524">
    <property type="term" value="F:ATP binding"/>
    <property type="evidence" value="ECO:0007669"/>
    <property type="project" value="UniProtKB-KW"/>
</dbReference>
<dbReference type="Gene3D" id="3.30.565.10">
    <property type="entry name" value="Histidine kinase-like ATPase, C-terminal domain"/>
    <property type="match status" value="1"/>
</dbReference>
<gene>
    <name evidence="9" type="ORF">B4O97_13770</name>
</gene>
<evidence type="ECO:0000259" key="8">
    <source>
        <dbReference type="PROSITE" id="PS50109"/>
    </source>
</evidence>
<dbReference type="Proteomes" id="UP000192343">
    <property type="component" value="Unassembled WGS sequence"/>
</dbReference>
<evidence type="ECO:0000256" key="4">
    <source>
        <dbReference type="ARBA" id="ARBA00022679"/>
    </source>
</evidence>
<accession>A0A1Y1RVR6</accession>
<evidence type="ECO:0000256" key="7">
    <source>
        <dbReference type="ARBA" id="ARBA00022840"/>
    </source>
</evidence>
<dbReference type="CDD" id="cd16936">
    <property type="entry name" value="HATPase_RsbW-like"/>
    <property type="match status" value="1"/>
</dbReference>
<proteinExistence type="predicted"/>
<dbReference type="SMART" id="SM00387">
    <property type="entry name" value="HATPase_c"/>
    <property type="match status" value="1"/>
</dbReference>
<name>A0A1Y1RVR6_9SPIO</name>
<dbReference type="InterPro" id="IPR011495">
    <property type="entry name" value="Sig_transdc_His_kin_sub2_dim/P"/>
</dbReference>
<keyword evidence="3" id="KW-0597">Phosphoprotein</keyword>
<reference evidence="9 10" key="1">
    <citation type="submission" date="2017-03" db="EMBL/GenBank/DDBJ databases">
        <title>Draft Genome sequence of Marispirochaeta sp. strain JC444.</title>
        <authorList>
            <person name="Shivani Y."/>
            <person name="Subhash Y."/>
            <person name="Sasikala C."/>
            <person name="Ramana C."/>
        </authorList>
    </citation>
    <scope>NUCLEOTIDE SEQUENCE [LARGE SCALE GENOMIC DNA]</scope>
    <source>
        <strain evidence="9 10">JC444</strain>
    </source>
</reference>
<evidence type="ECO:0000256" key="2">
    <source>
        <dbReference type="ARBA" id="ARBA00012438"/>
    </source>
</evidence>
<keyword evidence="4" id="KW-0808">Transferase</keyword>
<keyword evidence="6" id="KW-0418">Kinase</keyword>
<dbReference type="EMBL" id="MWQY01000015">
    <property type="protein sequence ID" value="ORC34143.1"/>
    <property type="molecule type" value="Genomic_DNA"/>
</dbReference>
<dbReference type="InterPro" id="IPR036890">
    <property type="entry name" value="HATPase_C_sf"/>
</dbReference>
<feature type="domain" description="Histidine kinase" evidence="8">
    <location>
        <begin position="3"/>
        <end position="196"/>
    </location>
</feature>
<keyword evidence="10" id="KW-1185">Reference proteome</keyword>
<dbReference type="STRING" id="1963862.B4O97_13770"/>
<evidence type="ECO:0000256" key="5">
    <source>
        <dbReference type="ARBA" id="ARBA00022741"/>
    </source>
</evidence>
<comment type="catalytic activity">
    <reaction evidence="1">
        <text>ATP + protein L-histidine = ADP + protein N-phospho-L-histidine.</text>
        <dbReference type="EC" id="2.7.13.3"/>
    </reaction>
</comment>
<dbReference type="PROSITE" id="PS50109">
    <property type="entry name" value="HIS_KIN"/>
    <property type="match status" value="1"/>
</dbReference>
<keyword evidence="7" id="KW-0067">ATP-binding</keyword>
<evidence type="ECO:0000313" key="10">
    <source>
        <dbReference type="Proteomes" id="UP000192343"/>
    </source>
</evidence>
<comment type="caution">
    <text evidence="9">The sequence shown here is derived from an EMBL/GenBank/DDBJ whole genome shotgun (WGS) entry which is preliminary data.</text>
</comment>
<dbReference type="Pfam" id="PF02518">
    <property type="entry name" value="HATPase_c"/>
    <property type="match status" value="1"/>
</dbReference>
<dbReference type="Pfam" id="PF07568">
    <property type="entry name" value="HisKA_2"/>
    <property type="match status" value="1"/>
</dbReference>
<dbReference type="OrthoDB" id="9767435at2"/>
<evidence type="ECO:0000256" key="3">
    <source>
        <dbReference type="ARBA" id="ARBA00022553"/>
    </source>
</evidence>
<dbReference type="GO" id="GO:0004673">
    <property type="term" value="F:protein histidine kinase activity"/>
    <property type="evidence" value="ECO:0007669"/>
    <property type="project" value="UniProtKB-EC"/>
</dbReference>
<evidence type="ECO:0000256" key="1">
    <source>
        <dbReference type="ARBA" id="ARBA00000085"/>
    </source>
</evidence>